<proteinExistence type="predicted"/>
<gene>
    <name evidence="1" type="ORF">WA1_42790</name>
</gene>
<name>A0A139WVI0_9CYAN</name>
<evidence type="ECO:0000313" key="1">
    <source>
        <dbReference type="EMBL" id="KYC36437.1"/>
    </source>
</evidence>
<dbReference type="EMBL" id="ANNX02000047">
    <property type="protein sequence ID" value="KYC36437.1"/>
    <property type="molecule type" value="Genomic_DNA"/>
</dbReference>
<dbReference type="Proteomes" id="UP000076925">
    <property type="component" value="Unassembled WGS sequence"/>
</dbReference>
<accession>A0A139WVI0</accession>
<sequence length="504" mass="57896">MARKKTPSFITEIPLIVDSAQEKELLSRFEASRQLYNACLNEAMVRMELVRNSEAFKAAKKIPKSKKKERTDAFSAARSTYRYSDYDLQAYATIVANSSKWIADKIDSNTQQTIAKRAFKASERVIFVRAKKVRFKVSSRFRSVEGKTNKQGLRWLHNQLVWGSLKLRPIIDESNPVIIHGLQSPVKYVRILWRELNGKRRWYAQLINEGLPYQKEKNYVSNGLIGLDLNISNIAFVGDEKAGLLPFAEKVPTYEKEITVFQRKMQRSQRVNNPDNYEPDFEINKGHRTVRKKGKVRKGKREWKRSNNYKKAAQKKRELQRKKAAYAKSQNRKIVNEILRHGNLIKTEKVSVRSWQKRYGKALAAKSPGFVKSELQRKVEKTGGQFITFSTQKTALSQTHLDGSRVKKSLSQRVHYDATGIKMHRDLMSAYLSRFVNQDDKLSLQDARDGYRGAESLLTEAWQESLSREQVSLSESGLIAPERFSDKLGKIDQIAVSGGVRAKS</sequence>
<organism evidence="1 2">
    <name type="scientific">Scytonema hofmannii PCC 7110</name>
    <dbReference type="NCBI Taxonomy" id="128403"/>
    <lineage>
        <taxon>Bacteria</taxon>
        <taxon>Bacillati</taxon>
        <taxon>Cyanobacteriota</taxon>
        <taxon>Cyanophyceae</taxon>
        <taxon>Nostocales</taxon>
        <taxon>Scytonemataceae</taxon>
        <taxon>Scytonema</taxon>
    </lineage>
</organism>
<dbReference type="OrthoDB" id="442687at2"/>
<dbReference type="AlphaFoldDB" id="A0A139WVI0"/>
<reference evidence="1 2" key="1">
    <citation type="journal article" date="2013" name="Genome Biol. Evol.">
        <title>Genomes of Stigonematalean cyanobacteria (subsection V) and the evolution of oxygenic photosynthesis from prokaryotes to plastids.</title>
        <authorList>
            <person name="Dagan T."/>
            <person name="Roettger M."/>
            <person name="Stucken K."/>
            <person name="Landan G."/>
            <person name="Koch R."/>
            <person name="Major P."/>
            <person name="Gould S.B."/>
            <person name="Goremykin V.V."/>
            <person name="Rippka R."/>
            <person name="Tandeau de Marsac N."/>
            <person name="Gugger M."/>
            <person name="Lockhart P.J."/>
            <person name="Allen J.F."/>
            <person name="Brune I."/>
            <person name="Maus I."/>
            <person name="Puhler A."/>
            <person name="Martin W.F."/>
        </authorList>
    </citation>
    <scope>NUCLEOTIDE SEQUENCE [LARGE SCALE GENOMIC DNA]</scope>
    <source>
        <strain evidence="1 2">PCC 7110</strain>
    </source>
</reference>
<evidence type="ECO:0000313" key="2">
    <source>
        <dbReference type="Proteomes" id="UP000076925"/>
    </source>
</evidence>
<dbReference type="STRING" id="128403.WA1_42790"/>
<protein>
    <submittedName>
        <fullName evidence="1">Transposase</fullName>
    </submittedName>
</protein>
<keyword evidence="2" id="KW-1185">Reference proteome</keyword>
<comment type="caution">
    <text evidence="1">The sequence shown here is derived from an EMBL/GenBank/DDBJ whole genome shotgun (WGS) entry which is preliminary data.</text>
</comment>
<dbReference type="RefSeq" id="WP_017749677.1">
    <property type="nucleotide sequence ID" value="NZ_KQ976354.1"/>
</dbReference>